<evidence type="ECO:0000256" key="1">
    <source>
        <dbReference type="SAM" id="SignalP"/>
    </source>
</evidence>
<dbReference type="Proteomes" id="UP001154265">
    <property type="component" value="Unassembled WGS sequence"/>
</dbReference>
<protein>
    <recommendedName>
        <fullName evidence="4">Secreted protein</fullName>
    </recommendedName>
</protein>
<sequence>MKYFLAVMLVLATVPLPALGQGRPLRCQNTESTFVETETKNYWVNICGGDFPAYYVAMNKGDRNQSIRLRLSDYDPQGNYFEAVNQSYIYILSKTPRGMFLTVSQGTKELLREPVLQPW</sequence>
<dbReference type="RefSeq" id="WP_277866926.1">
    <property type="nucleotide sequence ID" value="NZ_JAKKUT010000002.1"/>
</dbReference>
<keyword evidence="1" id="KW-0732">Signal</keyword>
<evidence type="ECO:0008006" key="4">
    <source>
        <dbReference type="Google" id="ProtNLM"/>
    </source>
</evidence>
<organism evidence="2 3">
    <name type="scientific">Candidatus Synechococcus calcipolaris G9</name>
    <dbReference type="NCBI Taxonomy" id="1497997"/>
    <lineage>
        <taxon>Bacteria</taxon>
        <taxon>Bacillati</taxon>
        <taxon>Cyanobacteriota</taxon>
        <taxon>Cyanophyceae</taxon>
        <taxon>Synechococcales</taxon>
        <taxon>Synechococcaceae</taxon>
        <taxon>Synechococcus</taxon>
    </lineage>
</organism>
<feature type="signal peptide" evidence="1">
    <location>
        <begin position="1"/>
        <end position="20"/>
    </location>
</feature>
<dbReference type="EMBL" id="JAKKUT010000002">
    <property type="protein sequence ID" value="MDG2991044.1"/>
    <property type="molecule type" value="Genomic_DNA"/>
</dbReference>
<keyword evidence="3" id="KW-1185">Reference proteome</keyword>
<gene>
    <name evidence="2" type="ORF">L3556_08915</name>
</gene>
<reference evidence="2" key="2">
    <citation type="submission" date="2022-01" db="EMBL/GenBank/DDBJ databases">
        <authorList>
            <person name="Zivanovic Y."/>
            <person name="Moreira D."/>
            <person name="Lopez-Garcia P."/>
        </authorList>
    </citation>
    <scope>NUCLEOTIDE SEQUENCE</scope>
    <source>
        <strain evidence="2">G9</strain>
    </source>
</reference>
<accession>A0ABT6EZL9</accession>
<evidence type="ECO:0000313" key="3">
    <source>
        <dbReference type="Proteomes" id="UP001154265"/>
    </source>
</evidence>
<reference evidence="2" key="1">
    <citation type="journal article" date="2022" name="Genome Biol. Evol.">
        <title>A New Gene Family Diagnostic for Intracellular Biomineralization of Amorphous Ca Carbonates by Cyanobacteria.</title>
        <authorList>
            <person name="Benzerara K."/>
            <person name="Duprat E."/>
            <person name="Bitard-Feildel T."/>
            <person name="Caumes G."/>
            <person name="Cassier-Chauvat C."/>
            <person name="Chauvat F."/>
            <person name="Dezi M."/>
            <person name="Diop S.I."/>
            <person name="Gaschignard G."/>
            <person name="Gorgen S."/>
            <person name="Gugger M."/>
            <person name="Lopez-Garcia P."/>
            <person name="Millet M."/>
            <person name="Skouri-Panet F."/>
            <person name="Moreira D."/>
            <person name="Callebaut I."/>
        </authorList>
    </citation>
    <scope>NUCLEOTIDE SEQUENCE</scope>
    <source>
        <strain evidence="2">G9</strain>
    </source>
</reference>
<evidence type="ECO:0000313" key="2">
    <source>
        <dbReference type="EMBL" id="MDG2991044.1"/>
    </source>
</evidence>
<comment type="caution">
    <text evidence="2">The sequence shown here is derived from an EMBL/GenBank/DDBJ whole genome shotgun (WGS) entry which is preliminary data.</text>
</comment>
<name>A0ABT6EZL9_9SYNE</name>
<proteinExistence type="predicted"/>
<feature type="chain" id="PRO_5046822819" description="Secreted protein" evidence="1">
    <location>
        <begin position="21"/>
        <end position="119"/>
    </location>
</feature>